<evidence type="ECO:0000259" key="12">
    <source>
        <dbReference type="Pfam" id="PF02900"/>
    </source>
</evidence>
<proteinExistence type="inferred from homology"/>
<feature type="domain" description="Extradiol ring-cleavage dioxygenase class III enzyme subunit B" evidence="12">
    <location>
        <begin position="7"/>
        <end position="308"/>
    </location>
</feature>
<feature type="active site" description="Proton donor" evidence="10">
    <location>
        <position position="115"/>
    </location>
</feature>
<keyword evidence="9 10" id="KW-0408">Iron</keyword>
<sequence length="347" mass="37382">MKAMLQCMSHTPLKGYFDPSPDVVGEVADLVNAVREEVACFDPEVIYLFAPDHYNGVFLDLMPQFCIGMGATSVGDYMTPDGPLDVPRQLAERCAEAVIDCGIDLAFSYRMQVDHGFAQALVEMTGALDRYPVIPIMINAVAPPLVSFKRARQLGEALGRFAGHEHERVLFIGSGGLSHNPPIPAIATASDPVVIERLIAGRHPTPEARDARQKRTIAAARAFAAGDGGLHALSPEWDRAFMRQVQARDWSAIDAYRNDEVSKAAGASTHEAKTWVAAAAAMEAACAQGWKAEARYYRPIPEWVAGFGALSGYSHEGPSKSRGGAAPAGRLQCQSKQDRKGTSDESA</sequence>
<comment type="pathway">
    <text evidence="3 10">Aromatic compound metabolism; 3-phenylpropanoate degradation.</text>
</comment>
<evidence type="ECO:0000256" key="10">
    <source>
        <dbReference type="HAMAP-Rule" id="MF_01653"/>
    </source>
</evidence>
<evidence type="ECO:0000256" key="6">
    <source>
        <dbReference type="ARBA" id="ARBA00022797"/>
    </source>
</evidence>
<evidence type="ECO:0000256" key="7">
    <source>
        <dbReference type="ARBA" id="ARBA00022964"/>
    </source>
</evidence>
<evidence type="ECO:0000256" key="8">
    <source>
        <dbReference type="ARBA" id="ARBA00023002"/>
    </source>
</evidence>
<comment type="catalytic activity">
    <reaction evidence="2 10">
        <text>3-(2,3-dihydroxyphenyl)propanoate + O2 = (2Z,4E)-2-hydroxy-6-oxonona-2,4-dienedioate + H(+)</text>
        <dbReference type="Rhea" id="RHEA:23840"/>
        <dbReference type="ChEBI" id="CHEBI:15378"/>
        <dbReference type="ChEBI" id="CHEBI:15379"/>
        <dbReference type="ChEBI" id="CHEBI:46951"/>
        <dbReference type="ChEBI" id="CHEBI:66887"/>
        <dbReference type="EC" id="1.13.11.16"/>
    </reaction>
</comment>
<keyword evidence="6 10" id="KW-0058">Aromatic hydrocarbons catabolism</keyword>
<keyword evidence="7 10" id="KW-0223">Dioxygenase</keyword>
<dbReference type="UniPathway" id="UPA00714"/>
<gene>
    <name evidence="10 13" type="primary">mhpB</name>
    <name evidence="13" type="ORF">CEW83_03595</name>
</gene>
<dbReference type="GO" id="GO:0047070">
    <property type="term" value="F:3-carboxyethylcatechol 2,3-dioxygenase activity"/>
    <property type="evidence" value="ECO:0007669"/>
    <property type="project" value="UniProtKB-UniRule"/>
</dbReference>
<dbReference type="EMBL" id="CP022187">
    <property type="protein sequence ID" value="AWI74416.1"/>
    <property type="molecule type" value="Genomic_DNA"/>
</dbReference>
<keyword evidence="14" id="KW-1185">Reference proteome</keyword>
<dbReference type="InterPro" id="IPR023789">
    <property type="entry name" value="DHPP/DHXA_dioxygenase"/>
</dbReference>
<dbReference type="AlphaFoldDB" id="A0A2U8GN61"/>
<evidence type="ECO:0000256" key="11">
    <source>
        <dbReference type="SAM" id="MobiDB-lite"/>
    </source>
</evidence>
<name>A0A2U8GN61_9RHOO</name>
<comment type="subunit">
    <text evidence="5 10">Homotetramer.</text>
</comment>
<dbReference type="Pfam" id="PF02900">
    <property type="entry name" value="LigB"/>
    <property type="match status" value="1"/>
</dbReference>
<dbReference type="GO" id="GO:0008198">
    <property type="term" value="F:ferrous iron binding"/>
    <property type="evidence" value="ECO:0007669"/>
    <property type="project" value="InterPro"/>
</dbReference>
<evidence type="ECO:0000313" key="14">
    <source>
        <dbReference type="Proteomes" id="UP000244930"/>
    </source>
</evidence>
<dbReference type="Proteomes" id="UP000244930">
    <property type="component" value="Chromosome"/>
</dbReference>
<evidence type="ECO:0000256" key="1">
    <source>
        <dbReference type="ARBA" id="ARBA00001748"/>
    </source>
</evidence>
<comment type="similarity">
    <text evidence="4 10">Belongs to the LigB/MhpB extradiol dioxygenase family.</text>
</comment>
<dbReference type="KEGG" id="acom:CEW83_03595"/>
<evidence type="ECO:0000256" key="5">
    <source>
        <dbReference type="ARBA" id="ARBA00011881"/>
    </source>
</evidence>
<evidence type="ECO:0000256" key="4">
    <source>
        <dbReference type="ARBA" id="ARBA00007030"/>
    </source>
</evidence>
<comment type="cofactor">
    <cofactor evidence="10">
        <name>Fe(2+)</name>
        <dbReference type="ChEBI" id="CHEBI:29033"/>
    </cofactor>
</comment>
<dbReference type="SUPFAM" id="SSF53213">
    <property type="entry name" value="LigB-like"/>
    <property type="match status" value="1"/>
</dbReference>
<accession>A0A2U8GN61</accession>
<evidence type="ECO:0000256" key="3">
    <source>
        <dbReference type="ARBA" id="ARBA00005207"/>
    </source>
</evidence>
<comment type="function">
    <text evidence="10">Catalyzes the non-heme iron(II)-dependent oxidative cleavage of 2,3-dihydroxyphenylpropionic acid and 2,3-dihydroxicinnamic acid into 2-hydroxy-6-ketononadienedioate and 2-hydroxy-6-ketononatrienedioate, respectively.</text>
</comment>
<feature type="region of interest" description="Disordered" evidence="11">
    <location>
        <begin position="315"/>
        <end position="347"/>
    </location>
</feature>
<organism evidence="13 14">
    <name type="scientific">Parazoarcus communis</name>
    <dbReference type="NCBI Taxonomy" id="41977"/>
    <lineage>
        <taxon>Bacteria</taxon>
        <taxon>Pseudomonadati</taxon>
        <taxon>Pseudomonadota</taxon>
        <taxon>Betaproteobacteria</taxon>
        <taxon>Rhodocyclales</taxon>
        <taxon>Zoogloeaceae</taxon>
        <taxon>Parazoarcus</taxon>
    </lineage>
</organism>
<reference evidence="13 14" key="1">
    <citation type="submission" date="2017-06" db="EMBL/GenBank/DDBJ databases">
        <title>Azoarcus.</title>
        <authorList>
            <person name="Woo J.-H."/>
            <person name="Kim H.-S."/>
        </authorList>
    </citation>
    <scope>NUCLEOTIDE SEQUENCE [LARGE SCALE GENOMIC DNA]</scope>
    <source>
        <strain evidence="13 14">TSPY31</strain>
    </source>
</reference>
<dbReference type="RefSeq" id="WP_108948123.1">
    <property type="nucleotide sequence ID" value="NZ_CP022187.1"/>
</dbReference>
<evidence type="ECO:0000256" key="9">
    <source>
        <dbReference type="ARBA" id="ARBA00023004"/>
    </source>
</evidence>
<dbReference type="GO" id="GO:0019380">
    <property type="term" value="P:3-phenylpropionate catabolic process"/>
    <property type="evidence" value="ECO:0007669"/>
    <property type="project" value="UniProtKB-UniRule"/>
</dbReference>
<dbReference type="InterPro" id="IPR004183">
    <property type="entry name" value="Xdiol_dOase_suB"/>
</dbReference>
<evidence type="ECO:0000256" key="2">
    <source>
        <dbReference type="ARBA" id="ARBA00001843"/>
    </source>
</evidence>
<dbReference type="Gene3D" id="3.40.830.10">
    <property type="entry name" value="LigB-like"/>
    <property type="match status" value="1"/>
</dbReference>
<dbReference type="NCBIfam" id="NF009908">
    <property type="entry name" value="PRK13370.1-2"/>
    <property type="match status" value="1"/>
</dbReference>
<evidence type="ECO:0000313" key="13">
    <source>
        <dbReference type="EMBL" id="AWI74416.1"/>
    </source>
</evidence>
<dbReference type="EC" id="1.13.11.16" evidence="10"/>
<comment type="catalytic activity">
    <reaction evidence="1 10">
        <text>(2E)-3-(2,3-dihydroxyphenyl)prop-2-enoate + O2 = (2Z,4E,7E)-2-hydroxy-6-oxonona-2,4,7-trienedioate + H(+)</text>
        <dbReference type="Rhea" id="RHEA:25054"/>
        <dbReference type="ChEBI" id="CHEBI:15378"/>
        <dbReference type="ChEBI" id="CHEBI:15379"/>
        <dbReference type="ChEBI" id="CHEBI:58642"/>
        <dbReference type="ChEBI" id="CHEBI:66888"/>
        <dbReference type="EC" id="1.13.11.16"/>
    </reaction>
</comment>
<feature type="active site" description="Proton acceptor" evidence="10">
    <location>
        <position position="179"/>
    </location>
</feature>
<keyword evidence="8 10" id="KW-0560">Oxidoreductase</keyword>
<dbReference type="HAMAP" id="MF_01653">
    <property type="entry name" value="MhpB"/>
    <property type="match status" value="1"/>
</dbReference>
<protein>
    <recommendedName>
        <fullName evidence="10">2,3-dihydroxyphenylpropionate/2,3-dihydroxicinnamic acid 1,2-dioxygenase</fullName>
        <ecNumber evidence="10">1.13.11.16</ecNumber>
    </recommendedName>
    <alternativeName>
        <fullName evidence="10">3-carboxyethylcatechol 2,3-dioxygenase</fullName>
    </alternativeName>
</protein>
<dbReference type="NCBIfam" id="NF009910">
    <property type="entry name" value="PRK13370.1-4"/>
    <property type="match status" value="1"/>
</dbReference>
<feature type="compositionally biased region" description="Basic and acidic residues" evidence="11">
    <location>
        <begin position="336"/>
        <end position="347"/>
    </location>
</feature>